<dbReference type="AlphaFoldDB" id="A0A6G0TPN9"/>
<evidence type="ECO:0000313" key="1">
    <source>
        <dbReference type="EMBL" id="KAE9536525.1"/>
    </source>
</evidence>
<protein>
    <submittedName>
        <fullName evidence="1">Uncharacterized protein</fullName>
    </submittedName>
</protein>
<name>A0A6G0TPN9_APHGL</name>
<gene>
    <name evidence="1" type="ORF">AGLY_007314</name>
</gene>
<dbReference type="EMBL" id="VYZN01000023">
    <property type="protein sequence ID" value="KAE9536525.1"/>
    <property type="molecule type" value="Genomic_DNA"/>
</dbReference>
<keyword evidence="2" id="KW-1185">Reference proteome</keyword>
<organism evidence="1 2">
    <name type="scientific">Aphis glycines</name>
    <name type="common">Soybean aphid</name>
    <dbReference type="NCBI Taxonomy" id="307491"/>
    <lineage>
        <taxon>Eukaryota</taxon>
        <taxon>Metazoa</taxon>
        <taxon>Ecdysozoa</taxon>
        <taxon>Arthropoda</taxon>
        <taxon>Hexapoda</taxon>
        <taxon>Insecta</taxon>
        <taxon>Pterygota</taxon>
        <taxon>Neoptera</taxon>
        <taxon>Paraneoptera</taxon>
        <taxon>Hemiptera</taxon>
        <taxon>Sternorrhyncha</taxon>
        <taxon>Aphidomorpha</taxon>
        <taxon>Aphidoidea</taxon>
        <taxon>Aphididae</taxon>
        <taxon>Aphidini</taxon>
        <taxon>Aphis</taxon>
        <taxon>Aphis</taxon>
    </lineage>
</organism>
<dbReference type="Proteomes" id="UP000475862">
    <property type="component" value="Unassembled WGS sequence"/>
</dbReference>
<proteinExistence type="predicted"/>
<reference evidence="1 2" key="1">
    <citation type="submission" date="2019-08" db="EMBL/GenBank/DDBJ databases">
        <title>The genome of the soybean aphid Biotype 1, its phylome, world population structure and adaptation to the North American continent.</title>
        <authorList>
            <person name="Giordano R."/>
            <person name="Donthu R.K."/>
            <person name="Hernandez A.G."/>
            <person name="Wright C.L."/>
            <person name="Zimin A.V."/>
        </authorList>
    </citation>
    <scope>NUCLEOTIDE SEQUENCE [LARGE SCALE GENOMIC DNA]</scope>
    <source>
        <tissue evidence="1">Whole aphids</tissue>
    </source>
</reference>
<accession>A0A6G0TPN9</accession>
<comment type="caution">
    <text evidence="1">The sequence shown here is derived from an EMBL/GenBank/DDBJ whole genome shotgun (WGS) entry which is preliminary data.</text>
</comment>
<sequence>MTEKLEFIELRKDFRAEKIVQTLGYDIDIHTVMIRSVRQDNFMRLFIDNLLRYLYYRVSVFECMACDRIKVDIPKNQLLCGLFLGKHQSSDLSNKQLSSEFHGISVFGNDRRYLSGKSLVKTVHNNHNLFVECQIERPVDSSVAVRSLRLGIGTQYVDVFQKDKTFFRHGDNDGKVLDPTARLVHRCGHPNAVS</sequence>
<evidence type="ECO:0000313" key="2">
    <source>
        <dbReference type="Proteomes" id="UP000475862"/>
    </source>
</evidence>